<dbReference type="CDD" id="cd00093">
    <property type="entry name" value="HTH_XRE"/>
    <property type="match status" value="1"/>
</dbReference>
<comment type="caution">
    <text evidence="2">The sequence shown here is derived from an EMBL/GenBank/DDBJ whole genome shotgun (WGS) entry which is preliminary data.</text>
</comment>
<dbReference type="InterPro" id="IPR010982">
    <property type="entry name" value="Lambda_DNA-bd_dom_sf"/>
</dbReference>
<feature type="domain" description="HTH cro/C1-type" evidence="1">
    <location>
        <begin position="17"/>
        <end position="71"/>
    </location>
</feature>
<organism evidence="2 3">
    <name type="scientific">Rhizobium soli</name>
    <dbReference type="NCBI Taxonomy" id="424798"/>
    <lineage>
        <taxon>Bacteria</taxon>
        <taxon>Pseudomonadati</taxon>
        <taxon>Pseudomonadota</taxon>
        <taxon>Alphaproteobacteria</taxon>
        <taxon>Hyphomicrobiales</taxon>
        <taxon>Rhizobiaceae</taxon>
        <taxon>Rhizobium/Agrobacterium group</taxon>
        <taxon>Rhizobium</taxon>
    </lineage>
</organism>
<dbReference type="EMBL" id="JACHBU010000020">
    <property type="protein sequence ID" value="MBB6511171.1"/>
    <property type="molecule type" value="Genomic_DNA"/>
</dbReference>
<protein>
    <submittedName>
        <fullName evidence="2">HTH-type transcriptional regulator/antitoxin HipB</fullName>
    </submittedName>
</protein>
<evidence type="ECO:0000313" key="3">
    <source>
        <dbReference type="Proteomes" id="UP000585437"/>
    </source>
</evidence>
<dbReference type="RefSeq" id="WP_184656155.1">
    <property type="nucleotide sequence ID" value="NZ_JACHBU010000020.1"/>
</dbReference>
<dbReference type="Gene3D" id="1.10.260.40">
    <property type="entry name" value="lambda repressor-like DNA-binding domains"/>
    <property type="match status" value="1"/>
</dbReference>
<evidence type="ECO:0000313" key="2">
    <source>
        <dbReference type="EMBL" id="MBB6511171.1"/>
    </source>
</evidence>
<dbReference type="GO" id="GO:0003677">
    <property type="term" value="F:DNA binding"/>
    <property type="evidence" value="ECO:0007669"/>
    <property type="project" value="InterPro"/>
</dbReference>
<dbReference type="Pfam" id="PF01381">
    <property type="entry name" value="HTH_3"/>
    <property type="match status" value="1"/>
</dbReference>
<accession>A0A7X0MU59</accession>
<reference evidence="2 3" key="1">
    <citation type="submission" date="2020-08" db="EMBL/GenBank/DDBJ databases">
        <title>The Agave Microbiome: Exploring the role of microbial communities in plant adaptations to desert environments.</title>
        <authorList>
            <person name="Partida-Martinez L.P."/>
        </authorList>
    </citation>
    <scope>NUCLEOTIDE SEQUENCE [LARGE SCALE GENOMIC DNA]</scope>
    <source>
        <strain evidence="2 3">AS3.12</strain>
    </source>
</reference>
<proteinExistence type="predicted"/>
<dbReference type="AlphaFoldDB" id="A0A7X0MU59"/>
<dbReference type="Proteomes" id="UP000585437">
    <property type="component" value="Unassembled WGS sequence"/>
</dbReference>
<dbReference type="PROSITE" id="PS50943">
    <property type="entry name" value="HTH_CROC1"/>
    <property type="match status" value="1"/>
</dbReference>
<sequence>MTKTLHSAKHRRLVELLIEQRKVAGLTQADVAKALNRHQLHIANIKSGERRVDVVEFLELAQVTGFEPNAILNALLETAD</sequence>
<dbReference type="SUPFAM" id="SSF47413">
    <property type="entry name" value="lambda repressor-like DNA-binding domains"/>
    <property type="match status" value="1"/>
</dbReference>
<evidence type="ECO:0000259" key="1">
    <source>
        <dbReference type="PROSITE" id="PS50943"/>
    </source>
</evidence>
<name>A0A7X0MU59_9HYPH</name>
<dbReference type="InterPro" id="IPR001387">
    <property type="entry name" value="Cro/C1-type_HTH"/>
</dbReference>
<keyword evidence="3" id="KW-1185">Reference proteome</keyword>
<gene>
    <name evidence="2" type="ORF">F4695_004569</name>
</gene>